<organism evidence="1">
    <name type="scientific">Dictyoglomus turgidum</name>
    <dbReference type="NCBI Taxonomy" id="513050"/>
    <lineage>
        <taxon>Bacteria</taxon>
        <taxon>Pseudomonadati</taxon>
        <taxon>Dictyoglomota</taxon>
        <taxon>Dictyoglomia</taxon>
        <taxon>Dictyoglomales</taxon>
        <taxon>Dictyoglomaceae</taxon>
        <taxon>Dictyoglomus</taxon>
    </lineage>
</organism>
<reference evidence="1" key="1">
    <citation type="journal article" date="2020" name="mSystems">
        <title>Genome- and Community-Level Interaction Insights into Carbon Utilization and Element Cycling Functions of Hydrothermarchaeota in Hydrothermal Sediment.</title>
        <authorList>
            <person name="Zhou Z."/>
            <person name="Liu Y."/>
            <person name="Xu W."/>
            <person name="Pan J."/>
            <person name="Luo Z.H."/>
            <person name="Li M."/>
        </authorList>
    </citation>
    <scope>NUCLEOTIDE SEQUENCE [LARGE SCALE GENOMIC DNA]</scope>
    <source>
        <strain evidence="1">SpSt-751</strain>
    </source>
</reference>
<gene>
    <name evidence="1" type="ORF">ENV35_04550</name>
</gene>
<comment type="caution">
    <text evidence="1">The sequence shown here is derived from an EMBL/GenBank/DDBJ whole genome shotgun (WGS) entry which is preliminary data.</text>
</comment>
<dbReference type="AlphaFoldDB" id="A0A7C3WMV8"/>
<protein>
    <recommendedName>
        <fullName evidence="2">PIG-L family deacetylase</fullName>
    </recommendedName>
</protein>
<proteinExistence type="predicted"/>
<dbReference type="EMBL" id="DTGA01000104">
    <property type="protein sequence ID" value="HGB31127.1"/>
    <property type="molecule type" value="Genomic_DNA"/>
</dbReference>
<evidence type="ECO:0008006" key="2">
    <source>
        <dbReference type="Google" id="ProtNLM"/>
    </source>
</evidence>
<accession>A0A7C3WMV8</accession>
<evidence type="ECO:0000313" key="1">
    <source>
        <dbReference type="EMBL" id="HGB31127.1"/>
    </source>
</evidence>
<sequence length="168" mass="20078">MKFVIIAPHPDDELIGCFTLFQKRLVKKVYYILSDLKRRVNAEILGKEWGFSTEFLTFDEFFKKKLVFQFDEICLVPDILDRHPLHKAVSVISKAKNYPLGYYTTEMNTGYVRELTKKDQKLKKKMLDKYYPTEKSLWQYDWKYFLFEGITLDLLSYDLHFAPTSCKK</sequence>
<name>A0A7C3WMV8_9BACT</name>